<accession>A0AAP0IBL3</accession>
<evidence type="ECO:0000313" key="3">
    <source>
        <dbReference type="Proteomes" id="UP001419268"/>
    </source>
</evidence>
<organism evidence="2 3">
    <name type="scientific">Stephania cephalantha</name>
    <dbReference type="NCBI Taxonomy" id="152367"/>
    <lineage>
        <taxon>Eukaryota</taxon>
        <taxon>Viridiplantae</taxon>
        <taxon>Streptophyta</taxon>
        <taxon>Embryophyta</taxon>
        <taxon>Tracheophyta</taxon>
        <taxon>Spermatophyta</taxon>
        <taxon>Magnoliopsida</taxon>
        <taxon>Ranunculales</taxon>
        <taxon>Menispermaceae</taxon>
        <taxon>Menispermoideae</taxon>
        <taxon>Cissampelideae</taxon>
        <taxon>Stephania</taxon>
    </lineage>
</organism>
<dbReference type="AlphaFoldDB" id="A0AAP0IBL3"/>
<dbReference type="Proteomes" id="UP001419268">
    <property type="component" value="Unassembled WGS sequence"/>
</dbReference>
<evidence type="ECO:0000313" key="2">
    <source>
        <dbReference type="EMBL" id="KAK9112227.1"/>
    </source>
</evidence>
<dbReference type="Gene3D" id="1.25.10.10">
    <property type="entry name" value="Leucine-rich Repeat Variant"/>
    <property type="match status" value="1"/>
</dbReference>
<dbReference type="GO" id="GO:0009733">
    <property type="term" value="P:response to auxin"/>
    <property type="evidence" value="ECO:0007669"/>
    <property type="project" value="InterPro"/>
</dbReference>
<proteinExistence type="inferred from homology"/>
<dbReference type="EMBL" id="JBBNAG010000008">
    <property type="protein sequence ID" value="KAK9112227.1"/>
    <property type="molecule type" value="Genomic_DNA"/>
</dbReference>
<dbReference type="InterPro" id="IPR003676">
    <property type="entry name" value="SAUR_fam"/>
</dbReference>
<dbReference type="InterPro" id="IPR011989">
    <property type="entry name" value="ARM-like"/>
</dbReference>
<comment type="similarity">
    <text evidence="1">Belongs to the ARG7 family.</text>
</comment>
<sequence length="276" mass="30696">MVAGGGSVEVEGGAVRPIGRGEGGSDLPKGRIRMYAGNDTDQVLYKFELEAKNLNHPIFEDLLRLSVEEFGYSYNGRLRIACEYRRRVRRRWCRLASPTPKSSPTVVTGSEAIAVYIALCRRCLCSRRRRSRLLVAASETLAALVPISSRRHCCALDPALVAALLCGSATIARAVVGHRVPSSSLVIAVHRCVGNHCRLPSPFATAGCAAPADVRRSSSLPGRNRERIVVRRFKFEEPRLEQIQDLENGFMRYFREDLQRQLLSSDFKKKVEGLEI</sequence>
<reference evidence="2 3" key="1">
    <citation type="submission" date="2024-01" db="EMBL/GenBank/DDBJ databases">
        <title>Genome assemblies of Stephania.</title>
        <authorList>
            <person name="Yang L."/>
        </authorList>
    </citation>
    <scope>NUCLEOTIDE SEQUENCE [LARGE SCALE GENOMIC DNA]</scope>
    <source>
        <strain evidence="2">JXDWG</strain>
        <tissue evidence="2">Leaf</tissue>
    </source>
</reference>
<gene>
    <name evidence="2" type="ORF">Scep_019746</name>
</gene>
<name>A0AAP0IBL3_9MAGN</name>
<dbReference type="Pfam" id="PF02519">
    <property type="entry name" value="Auxin_inducible"/>
    <property type="match status" value="1"/>
</dbReference>
<comment type="caution">
    <text evidence="2">The sequence shown here is derived from an EMBL/GenBank/DDBJ whole genome shotgun (WGS) entry which is preliminary data.</text>
</comment>
<evidence type="ECO:0000256" key="1">
    <source>
        <dbReference type="ARBA" id="ARBA00006974"/>
    </source>
</evidence>
<protein>
    <submittedName>
        <fullName evidence="2">Uncharacterized protein</fullName>
    </submittedName>
</protein>
<keyword evidence="3" id="KW-1185">Reference proteome</keyword>